<reference evidence="1 2" key="1">
    <citation type="submission" date="2021-01" db="EMBL/GenBank/DDBJ databases">
        <title>Genome public.</title>
        <authorList>
            <person name="Liu C."/>
            <person name="Sun Q."/>
        </authorList>
    </citation>
    <scope>NUCLEOTIDE SEQUENCE [LARGE SCALE GENOMIC DNA]</scope>
    <source>
        <strain evidence="1 2">JC656</strain>
    </source>
</reference>
<dbReference type="SUPFAM" id="SSF52096">
    <property type="entry name" value="ClpP/crotonase"/>
    <property type="match status" value="1"/>
</dbReference>
<dbReference type="PANTHER" id="PTHR11941">
    <property type="entry name" value="ENOYL-COA HYDRATASE-RELATED"/>
    <property type="match status" value="1"/>
</dbReference>
<proteinExistence type="predicted"/>
<evidence type="ECO:0000313" key="2">
    <source>
        <dbReference type="Proteomes" id="UP000639051"/>
    </source>
</evidence>
<keyword evidence="2" id="KW-1185">Reference proteome</keyword>
<dbReference type="PANTHER" id="PTHR11941:SF54">
    <property type="entry name" value="ENOYL-COA HYDRATASE, MITOCHONDRIAL"/>
    <property type="match status" value="1"/>
</dbReference>
<dbReference type="Gene3D" id="3.90.226.10">
    <property type="entry name" value="2-enoyl-CoA Hydratase, Chain A, domain 1"/>
    <property type="match status" value="1"/>
</dbReference>
<protein>
    <submittedName>
        <fullName evidence="1">Enoyl-CoA hydratase/isomerase family protein</fullName>
    </submittedName>
</protein>
<comment type="caution">
    <text evidence="1">The sequence shown here is derived from an EMBL/GenBank/DDBJ whole genome shotgun (WGS) entry which is preliminary data.</text>
</comment>
<gene>
    <name evidence="1" type="ORF">JJE72_17030</name>
</gene>
<name>A0ABS1K6S9_9MICC</name>
<dbReference type="InterPro" id="IPR001753">
    <property type="entry name" value="Enoyl-CoA_hydra/iso"/>
</dbReference>
<dbReference type="Pfam" id="PF00378">
    <property type="entry name" value="ECH_1"/>
    <property type="match status" value="1"/>
</dbReference>
<sequence length="215" mass="22263">MAAVVKSRIVDGVGVLTLADTSRENVLSEELVGQARDVHHLFLESGVRVAILAAEGSSFCSGRDPLAVRVPGTQPAGAILIDEIERSPLAWVAAVDGRAIGAGVHLVTACMHVVAGPNARFLVPELLRGTYPRPVAAELARIIGPRRMMALMLTGESLNATSAVTLGLASEAVGAGEVGGRALARALALAALDPALLRSARDDWSARFTTSQTTA</sequence>
<dbReference type="InterPro" id="IPR029045">
    <property type="entry name" value="ClpP/crotonase-like_dom_sf"/>
</dbReference>
<evidence type="ECO:0000313" key="1">
    <source>
        <dbReference type="EMBL" id="MBL0707200.1"/>
    </source>
</evidence>
<dbReference type="EMBL" id="JAERRC010000046">
    <property type="protein sequence ID" value="MBL0707200.1"/>
    <property type="molecule type" value="Genomic_DNA"/>
</dbReference>
<organism evidence="1 2">
    <name type="scientific">Sinomonas cellulolyticus</name>
    <dbReference type="NCBI Taxonomy" id="2801916"/>
    <lineage>
        <taxon>Bacteria</taxon>
        <taxon>Bacillati</taxon>
        <taxon>Actinomycetota</taxon>
        <taxon>Actinomycetes</taxon>
        <taxon>Micrococcales</taxon>
        <taxon>Micrococcaceae</taxon>
        <taxon>Sinomonas</taxon>
    </lineage>
</organism>
<dbReference type="CDD" id="cd06558">
    <property type="entry name" value="crotonase-like"/>
    <property type="match status" value="1"/>
</dbReference>
<accession>A0ABS1K6S9</accession>
<dbReference type="Proteomes" id="UP000639051">
    <property type="component" value="Unassembled WGS sequence"/>
</dbReference>